<name>A0A2Z4Y5P7_SUMC1</name>
<accession>A0A2Z4Y5P7</accession>
<evidence type="ECO:0008006" key="4">
    <source>
        <dbReference type="Google" id="ProtNLM"/>
    </source>
</evidence>
<gene>
    <name evidence="2" type="ORF">BRCON_1421</name>
</gene>
<sequence>MEAKRVFTALSALTTLASTALAIPFDSTAGGPAVATVGPGGDYASLAAAAAAFSAVTPSIEREWTLLITGDLTESSAAYFGNAFGLNGKLIIKPAPATQPVVRFQIPSAPVGIYGDLVIGLTNGAAPGATNDRASNGNYVLDGSNAPGGTSRDLTFMVPPQHDDPMQRVIRIWGDNHGVVIKNLNVLNYDSGLAGHCIGLAAGSVGGVSKSPKNTLIENCHLHAEPIGSSSGFGVESSTSAYGSMLPPDTMSITIRGCQIEAKHRGILLTHNDALIEDNDVLVTSGTATTFTYTGIATSNVVTGNLGTLTIRNNRIRLPNIPTTSPGQGAVGIMVDAATSVAVVEVYNNLIPEMSFSSALPADLVFRAISCTPNANASTHYLIEHNSIRADASTVVTAATAGRAAGVSFLASVSPIGGAQLRNNLIVFREADGNAAAVFLSSGANVGAEGNDIVSPRAIGRVGPTDYLSFSAWQSAGFDSVASGGQSVDPALTTPAWDEDLHFAYKPIAGLATVASSTVHTDVDGDPRPATGALPGADEPVLNAGIADWPLF</sequence>
<proteinExistence type="predicted"/>
<evidence type="ECO:0000313" key="3">
    <source>
        <dbReference type="Proteomes" id="UP000262583"/>
    </source>
</evidence>
<keyword evidence="1" id="KW-0732">Signal</keyword>
<feature type="chain" id="PRO_5016372974" description="Right handed beta helix domain-containing protein" evidence="1">
    <location>
        <begin position="23"/>
        <end position="552"/>
    </location>
</feature>
<dbReference type="InterPro" id="IPR011050">
    <property type="entry name" value="Pectin_lyase_fold/virulence"/>
</dbReference>
<organism evidence="2 3">
    <name type="scientific">Sumerlaea chitinivorans</name>
    <dbReference type="NCBI Taxonomy" id="2250252"/>
    <lineage>
        <taxon>Bacteria</taxon>
        <taxon>Candidatus Sumerlaeota</taxon>
        <taxon>Candidatus Sumerlaeia</taxon>
        <taxon>Candidatus Sumerlaeales</taxon>
        <taxon>Candidatus Sumerlaeaceae</taxon>
        <taxon>Candidatus Sumerlaea</taxon>
    </lineage>
</organism>
<evidence type="ECO:0000256" key="1">
    <source>
        <dbReference type="SAM" id="SignalP"/>
    </source>
</evidence>
<reference evidence="2 3" key="1">
    <citation type="submission" date="2018-05" db="EMBL/GenBank/DDBJ databases">
        <title>A metagenomic window into the 2 km-deep terrestrial subsurface aquifer revealed taxonomically and functionally diverse microbial community comprising novel uncultured bacterial lineages.</title>
        <authorList>
            <person name="Kadnikov V.V."/>
            <person name="Mardanov A.V."/>
            <person name="Beletsky A.V."/>
            <person name="Banks D."/>
            <person name="Pimenov N.V."/>
            <person name="Frank Y.A."/>
            <person name="Karnachuk O.V."/>
            <person name="Ravin N.V."/>
        </authorList>
    </citation>
    <scope>NUCLEOTIDE SEQUENCE [LARGE SCALE GENOMIC DNA]</scope>
    <source>
        <strain evidence="2">BY</strain>
    </source>
</reference>
<feature type="signal peptide" evidence="1">
    <location>
        <begin position="1"/>
        <end position="22"/>
    </location>
</feature>
<protein>
    <recommendedName>
        <fullName evidence="4">Right handed beta helix domain-containing protein</fullName>
    </recommendedName>
</protein>
<evidence type="ECO:0000313" key="2">
    <source>
        <dbReference type="EMBL" id="AXA36198.1"/>
    </source>
</evidence>
<dbReference type="Proteomes" id="UP000262583">
    <property type="component" value="Chromosome"/>
</dbReference>
<dbReference type="SUPFAM" id="SSF51126">
    <property type="entry name" value="Pectin lyase-like"/>
    <property type="match status" value="1"/>
</dbReference>
<dbReference type="KEGG" id="schv:BRCON_1421"/>
<dbReference type="AlphaFoldDB" id="A0A2Z4Y5P7"/>
<dbReference type="EMBL" id="CP030759">
    <property type="protein sequence ID" value="AXA36198.1"/>
    <property type="molecule type" value="Genomic_DNA"/>
</dbReference>